<dbReference type="InterPro" id="IPR003591">
    <property type="entry name" value="Leu-rich_rpt_typical-subtyp"/>
</dbReference>
<keyword evidence="6" id="KW-0732">Signal</keyword>
<dbReference type="Pfam" id="PF01582">
    <property type="entry name" value="TIR"/>
    <property type="match status" value="1"/>
</dbReference>
<evidence type="ECO:0000256" key="7">
    <source>
        <dbReference type="ARBA" id="ARBA00022737"/>
    </source>
</evidence>
<sequence length="1046" mass="122414">MRHNRILLGNRNVFHTYCLFHVFIWIHLSNATICRQRARRDILIGGLFVDDDDLEPMTNKPTTSHETVDNDESDQTFQHRYLPFRIKFLNDSGEPPPMIVDDIPKDLYTNDALLDFDSPFLTDQIVDCKVKYQRLVNEFNENVATFTNRSDQTAKLQLEISGNECDLVNLVLLQLRWKENITHLVVRRTAIRTITRNYFWLARLFNVERIDLIGNRNLTTIDQKAFNGLTELHTLRVINCIILSNVNIHSFEGDNRLRQLIWHQNGPLTTSTLINLTRSVSMNVVPTLRHLHISSTSPNIDLKLAKDDLAHLSHLETISFVNCNLRFIHSFTFTFLSNLRSLVLIDNVRISLNNLIHVLSTLSQISRKLKLSHLNLSNSLIKSTISRPLFRVIGKLKIVVLYLRSISLRLIVKNDIPSMPNLERLYLDDNPLQSIEDYSFDKLINLQLLSLRKNHLHSIRSELFYNIPRLTHLYLSGDNTNASRLNIEPKTFVGLNLQVLDLSYRLMDPLPARIFLGLHKTQELYLRGCDLRQIEYLTFFFLKSLRLIDLSENPFLIETLRETHDDSFFGLESIEIVRMSQCNLTSSDLEPTNGIFSRIHEQVQELDLSQNLLTNLSQDKFSQFTQLKKLNLSNNHILPWKNQTIFFQNLELTQLDLNANELVEFTSSMFDDLIRMQNLSFGYNPIQCDCSNKLFNSDWLEKSLSNSITYMDSRNPLFSVKRYYCVDIHDSTRINIHKYRELCAKKLLSSKRVVLETYLVILFILTTVILISFVIMAITYLYYFELNQAVRKYLLKRSNKFEDDHKYEYDAFVSYNVSDSHWIYNQLIPNIEQSSNGDVRLCIYDRDFIAGRPISECIMDGIKQSRHVILVVSNQFVKSPWCQYETDLAYHHNTLFQQSKGIDGIILIKLEPLEKDLQIPVQLELLLKTHIYLEWCTDLNEESRKVFWLKLYKSLSMYNSGKRSMLVQKTNRLKTVREKLNFILQEWKSLWWLEDETLWSKPPDATKITGDLETQFENTKIKQNEQSDSRKRDSTKPIIVKSIEPA</sequence>
<evidence type="ECO:0000256" key="11">
    <source>
        <dbReference type="ARBA" id="ARBA00023170"/>
    </source>
</evidence>
<evidence type="ECO:0000256" key="4">
    <source>
        <dbReference type="ARBA" id="ARBA00022614"/>
    </source>
</evidence>
<dbReference type="PROSITE" id="PS51450">
    <property type="entry name" value="LRR"/>
    <property type="match status" value="1"/>
</dbReference>
<proteinExistence type="inferred from homology"/>
<evidence type="ECO:0000256" key="12">
    <source>
        <dbReference type="ARBA" id="ARBA00023180"/>
    </source>
</evidence>
<protein>
    <recommendedName>
        <fullName evidence="14">TIR domain-containing protein</fullName>
    </recommendedName>
</protein>
<dbReference type="SMART" id="SM00255">
    <property type="entry name" value="TIR"/>
    <property type="match status" value="1"/>
</dbReference>
<dbReference type="GO" id="GO:0045087">
    <property type="term" value="P:innate immune response"/>
    <property type="evidence" value="ECO:0007669"/>
    <property type="project" value="UniProtKB-KW"/>
</dbReference>
<dbReference type="InterPro" id="IPR001611">
    <property type="entry name" value="Leu-rich_rpt"/>
</dbReference>
<dbReference type="Gene3D" id="3.40.50.10140">
    <property type="entry name" value="Toll/interleukin-1 receptor homology (TIR) domain"/>
    <property type="match status" value="1"/>
</dbReference>
<dbReference type="GO" id="GO:0007165">
    <property type="term" value="P:signal transduction"/>
    <property type="evidence" value="ECO:0007669"/>
    <property type="project" value="InterPro"/>
</dbReference>
<dbReference type="Pfam" id="PF13855">
    <property type="entry name" value="LRR_8"/>
    <property type="match status" value="2"/>
</dbReference>
<evidence type="ECO:0000256" key="1">
    <source>
        <dbReference type="ARBA" id="ARBA00004479"/>
    </source>
</evidence>
<dbReference type="Proteomes" id="UP001142055">
    <property type="component" value="Chromosome 3"/>
</dbReference>
<evidence type="ECO:0000256" key="9">
    <source>
        <dbReference type="ARBA" id="ARBA00022989"/>
    </source>
</evidence>
<name>A0A9Q0RKG3_BLOTA</name>
<dbReference type="InterPro" id="IPR000157">
    <property type="entry name" value="TIR_dom"/>
</dbReference>
<dbReference type="Gene3D" id="3.80.10.10">
    <property type="entry name" value="Ribonuclease Inhibitor"/>
    <property type="match status" value="3"/>
</dbReference>
<evidence type="ECO:0000259" key="14">
    <source>
        <dbReference type="PROSITE" id="PS50104"/>
    </source>
</evidence>
<dbReference type="PANTHER" id="PTHR24365">
    <property type="entry name" value="TOLL-LIKE RECEPTOR"/>
    <property type="match status" value="1"/>
</dbReference>
<keyword evidence="10 13" id="KW-0472">Membrane</keyword>
<accession>A0A9Q0RKG3</accession>
<evidence type="ECO:0000256" key="13">
    <source>
        <dbReference type="SAM" id="Phobius"/>
    </source>
</evidence>
<evidence type="ECO:0000256" key="5">
    <source>
        <dbReference type="ARBA" id="ARBA00022692"/>
    </source>
</evidence>
<keyword evidence="3" id="KW-0399">Innate immunity</keyword>
<dbReference type="OMA" id="QRTCKPT"/>
<keyword evidence="7" id="KW-0677">Repeat</keyword>
<evidence type="ECO:0000256" key="10">
    <source>
        <dbReference type="ARBA" id="ARBA00023136"/>
    </source>
</evidence>
<dbReference type="GO" id="GO:0038023">
    <property type="term" value="F:signaling receptor activity"/>
    <property type="evidence" value="ECO:0007669"/>
    <property type="project" value="TreeGrafter"/>
</dbReference>
<feature type="transmembrane region" description="Helical" evidence="13">
    <location>
        <begin position="758"/>
        <end position="783"/>
    </location>
</feature>
<dbReference type="SUPFAM" id="SSF52200">
    <property type="entry name" value="Toll/Interleukin receptor TIR domain"/>
    <property type="match status" value="1"/>
</dbReference>
<dbReference type="AlphaFoldDB" id="A0A9Q0RKG3"/>
<dbReference type="FunFam" id="3.40.50.10140:FF:000001">
    <property type="entry name" value="Toll-like receptor 2"/>
    <property type="match status" value="1"/>
</dbReference>
<feature type="domain" description="TIR" evidence="14">
    <location>
        <begin position="807"/>
        <end position="955"/>
    </location>
</feature>
<evidence type="ECO:0000256" key="6">
    <source>
        <dbReference type="ARBA" id="ARBA00022729"/>
    </source>
</evidence>
<dbReference type="SMART" id="SM00369">
    <property type="entry name" value="LRR_TYP"/>
    <property type="match status" value="7"/>
</dbReference>
<evidence type="ECO:0000256" key="2">
    <source>
        <dbReference type="ARBA" id="ARBA00009634"/>
    </source>
</evidence>
<gene>
    <name evidence="15" type="ORF">RDWZM_008562</name>
</gene>
<keyword evidence="4" id="KW-0433">Leucine-rich repeat</keyword>
<comment type="caution">
    <text evidence="15">The sequence shown here is derived from an EMBL/GenBank/DDBJ whole genome shotgun (WGS) entry which is preliminary data.</text>
</comment>
<dbReference type="PROSITE" id="PS50104">
    <property type="entry name" value="TIR"/>
    <property type="match status" value="1"/>
</dbReference>
<evidence type="ECO:0000256" key="8">
    <source>
        <dbReference type="ARBA" id="ARBA00022859"/>
    </source>
</evidence>
<feature type="transmembrane region" description="Helical" evidence="13">
    <location>
        <begin position="12"/>
        <end position="28"/>
    </location>
</feature>
<dbReference type="InterPro" id="IPR032675">
    <property type="entry name" value="LRR_dom_sf"/>
</dbReference>
<keyword evidence="9 13" id="KW-1133">Transmembrane helix</keyword>
<reference evidence="15" key="1">
    <citation type="submission" date="2022-12" db="EMBL/GenBank/DDBJ databases">
        <title>Genome assemblies of Blomia tropicalis.</title>
        <authorList>
            <person name="Cui Y."/>
        </authorList>
    </citation>
    <scope>NUCLEOTIDE SEQUENCE</scope>
    <source>
        <tissue evidence="15">Adult mites</tissue>
    </source>
</reference>
<evidence type="ECO:0000313" key="16">
    <source>
        <dbReference type="Proteomes" id="UP001142055"/>
    </source>
</evidence>
<keyword evidence="8" id="KW-0391">Immunity</keyword>
<dbReference type="InterPro" id="IPR035897">
    <property type="entry name" value="Toll_tir_struct_dom_sf"/>
</dbReference>
<keyword evidence="11" id="KW-0675">Receptor</keyword>
<keyword evidence="5 13" id="KW-0812">Transmembrane</keyword>
<dbReference type="PANTHER" id="PTHR24365:SF530">
    <property type="entry name" value="MSTPROX-RELATED"/>
    <property type="match status" value="1"/>
</dbReference>
<comment type="subcellular location">
    <subcellularLocation>
        <location evidence="1">Membrane</location>
        <topology evidence="1">Single-pass type I membrane protein</topology>
    </subcellularLocation>
</comment>
<organism evidence="15 16">
    <name type="scientific">Blomia tropicalis</name>
    <name type="common">Mite</name>
    <dbReference type="NCBI Taxonomy" id="40697"/>
    <lineage>
        <taxon>Eukaryota</taxon>
        <taxon>Metazoa</taxon>
        <taxon>Ecdysozoa</taxon>
        <taxon>Arthropoda</taxon>
        <taxon>Chelicerata</taxon>
        <taxon>Arachnida</taxon>
        <taxon>Acari</taxon>
        <taxon>Acariformes</taxon>
        <taxon>Sarcoptiformes</taxon>
        <taxon>Astigmata</taxon>
        <taxon>Glycyphagoidea</taxon>
        <taxon>Echimyopodidae</taxon>
        <taxon>Blomia</taxon>
    </lineage>
</organism>
<keyword evidence="12" id="KW-0325">Glycoprotein</keyword>
<dbReference type="EMBL" id="JAPWDV010000003">
    <property type="protein sequence ID" value="KAJ6217405.1"/>
    <property type="molecule type" value="Genomic_DNA"/>
</dbReference>
<evidence type="ECO:0000313" key="15">
    <source>
        <dbReference type="EMBL" id="KAJ6217405.1"/>
    </source>
</evidence>
<dbReference type="SUPFAM" id="SSF52058">
    <property type="entry name" value="L domain-like"/>
    <property type="match status" value="1"/>
</dbReference>
<evidence type="ECO:0000256" key="3">
    <source>
        <dbReference type="ARBA" id="ARBA00022588"/>
    </source>
</evidence>
<dbReference type="GO" id="GO:0005886">
    <property type="term" value="C:plasma membrane"/>
    <property type="evidence" value="ECO:0007669"/>
    <property type="project" value="TreeGrafter"/>
</dbReference>
<keyword evidence="16" id="KW-1185">Reference proteome</keyword>
<dbReference type="SUPFAM" id="SSF52047">
    <property type="entry name" value="RNI-like"/>
    <property type="match status" value="1"/>
</dbReference>
<comment type="similarity">
    <text evidence="2">Belongs to the Toll-like receptor family.</text>
</comment>